<proteinExistence type="predicted"/>
<dbReference type="EMBL" id="GBRH01202851">
    <property type="protein sequence ID" value="JAD95044.1"/>
    <property type="molecule type" value="Transcribed_RNA"/>
</dbReference>
<organism evidence="1">
    <name type="scientific">Arundo donax</name>
    <name type="common">Giant reed</name>
    <name type="synonym">Donax arundinaceus</name>
    <dbReference type="NCBI Taxonomy" id="35708"/>
    <lineage>
        <taxon>Eukaryota</taxon>
        <taxon>Viridiplantae</taxon>
        <taxon>Streptophyta</taxon>
        <taxon>Embryophyta</taxon>
        <taxon>Tracheophyta</taxon>
        <taxon>Spermatophyta</taxon>
        <taxon>Magnoliopsida</taxon>
        <taxon>Liliopsida</taxon>
        <taxon>Poales</taxon>
        <taxon>Poaceae</taxon>
        <taxon>PACMAD clade</taxon>
        <taxon>Arundinoideae</taxon>
        <taxon>Arundineae</taxon>
        <taxon>Arundo</taxon>
    </lineage>
</organism>
<evidence type="ECO:0000313" key="1">
    <source>
        <dbReference type="EMBL" id="JAD95044.1"/>
    </source>
</evidence>
<name>A0A0A9E2P2_ARUDO</name>
<protein>
    <submittedName>
        <fullName evidence="1">Uncharacterized protein</fullName>
    </submittedName>
</protein>
<accession>A0A0A9E2P2</accession>
<dbReference type="AlphaFoldDB" id="A0A0A9E2P2"/>
<reference evidence="1" key="2">
    <citation type="journal article" date="2015" name="Data Brief">
        <title>Shoot transcriptome of the giant reed, Arundo donax.</title>
        <authorList>
            <person name="Barrero R.A."/>
            <person name="Guerrero F.D."/>
            <person name="Moolhuijzen P."/>
            <person name="Goolsby J.A."/>
            <person name="Tidwell J."/>
            <person name="Bellgard S.E."/>
            <person name="Bellgard M.I."/>
        </authorList>
    </citation>
    <scope>NUCLEOTIDE SEQUENCE</scope>
    <source>
        <tissue evidence="1">Shoot tissue taken approximately 20 cm above the soil surface</tissue>
    </source>
</reference>
<reference evidence="1" key="1">
    <citation type="submission" date="2014-09" db="EMBL/GenBank/DDBJ databases">
        <authorList>
            <person name="Magalhaes I.L.F."/>
            <person name="Oliveira U."/>
            <person name="Santos F.R."/>
            <person name="Vidigal T.H.D.A."/>
            <person name="Brescovit A.D."/>
            <person name="Santos A.J."/>
        </authorList>
    </citation>
    <scope>NUCLEOTIDE SEQUENCE</scope>
    <source>
        <tissue evidence="1">Shoot tissue taken approximately 20 cm above the soil surface</tissue>
    </source>
</reference>
<sequence length="107" mass="11315">MDTTSLIDGRSCGHRFVHSSATRSASAISSRASPLWSAHAAASITSRNTPSPPLATLRLTQSTMLLPSPYSASTGRRPVRISSSTTPKLYTSLFSSTCSVYVYSGAM</sequence>